<dbReference type="EMBL" id="BAAAEW010000042">
    <property type="protein sequence ID" value="GAA0764768.1"/>
    <property type="molecule type" value="Genomic_DNA"/>
</dbReference>
<proteinExistence type="predicted"/>
<evidence type="ECO:0000313" key="2">
    <source>
        <dbReference type="Proteomes" id="UP001500279"/>
    </source>
</evidence>
<protein>
    <submittedName>
        <fullName evidence="1">Uncharacterized protein</fullName>
    </submittedName>
</protein>
<organism evidence="1 2">
    <name type="scientific">Ideonella azotifigens</name>
    <dbReference type="NCBI Taxonomy" id="513160"/>
    <lineage>
        <taxon>Bacteria</taxon>
        <taxon>Pseudomonadati</taxon>
        <taxon>Pseudomonadota</taxon>
        <taxon>Betaproteobacteria</taxon>
        <taxon>Burkholderiales</taxon>
        <taxon>Sphaerotilaceae</taxon>
        <taxon>Ideonella</taxon>
    </lineage>
</organism>
<sequence>MAATGTAAAEAINTVRRVGLNGVDMGGDKASPAGVLPVSWPASRTLLFGELYDNSLAEMTQGFHLTLSKVVRLR</sequence>
<accession>A0ABP3VSW5</accession>
<reference evidence="2" key="1">
    <citation type="journal article" date="2019" name="Int. J. Syst. Evol. Microbiol.">
        <title>The Global Catalogue of Microorganisms (GCM) 10K type strain sequencing project: providing services to taxonomists for standard genome sequencing and annotation.</title>
        <authorList>
            <consortium name="The Broad Institute Genomics Platform"/>
            <consortium name="The Broad Institute Genome Sequencing Center for Infectious Disease"/>
            <person name="Wu L."/>
            <person name="Ma J."/>
        </authorList>
    </citation>
    <scope>NUCLEOTIDE SEQUENCE [LARGE SCALE GENOMIC DNA]</scope>
    <source>
        <strain evidence="2">JCM 15503</strain>
    </source>
</reference>
<name>A0ABP3VSW5_9BURK</name>
<gene>
    <name evidence="1" type="ORF">GCM10009107_51280</name>
</gene>
<keyword evidence="2" id="KW-1185">Reference proteome</keyword>
<evidence type="ECO:0000313" key="1">
    <source>
        <dbReference type="EMBL" id="GAA0764768.1"/>
    </source>
</evidence>
<comment type="caution">
    <text evidence="1">The sequence shown here is derived from an EMBL/GenBank/DDBJ whole genome shotgun (WGS) entry which is preliminary data.</text>
</comment>
<dbReference type="Proteomes" id="UP001500279">
    <property type="component" value="Unassembled WGS sequence"/>
</dbReference>